<dbReference type="RefSeq" id="WP_235843137.1">
    <property type="nucleotide sequence ID" value="NZ_BHYL01000033.1"/>
</dbReference>
<keyword evidence="1" id="KW-0472">Membrane</keyword>
<dbReference type="AlphaFoldDB" id="A0A401UW43"/>
<evidence type="ECO:0000256" key="1">
    <source>
        <dbReference type="SAM" id="Phobius"/>
    </source>
</evidence>
<dbReference type="NCBIfam" id="NF041390">
    <property type="entry name" value="TadE_Rv3655c"/>
    <property type="match status" value="1"/>
</dbReference>
<gene>
    <name evidence="2" type="ORF">CTKZ_03940</name>
</gene>
<evidence type="ECO:0000313" key="2">
    <source>
        <dbReference type="EMBL" id="GCD18832.1"/>
    </source>
</evidence>
<dbReference type="Proteomes" id="UP000288246">
    <property type="component" value="Unassembled WGS sequence"/>
</dbReference>
<keyword evidence="3" id="KW-1185">Reference proteome</keyword>
<protein>
    <recommendedName>
        <fullName evidence="4">TadE-like protein</fullName>
    </recommendedName>
</protein>
<dbReference type="EMBL" id="BHYL01000033">
    <property type="protein sequence ID" value="GCD18832.1"/>
    <property type="molecule type" value="Genomic_DNA"/>
</dbReference>
<keyword evidence="1" id="KW-0812">Transmembrane</keyword>
<keyword evidence="1" id="KW-1133">Transmembrane helix</keyword>
<reference evidence="2 3" key="1">
    <citation type="submission" date="2018-11" db="EMBL/GenBank/DDBJ databases">
        <title>Draft genome sequence of Cellulomonas takizawaensis strain TKZ-21.</title>
        <authorList>
            <person name="Yamamura H."/>
            <person name="Hayashi T."/>
            <person name="Hamada M."/>
            <person name="Serisawa Y."/>
            <person name="Matsuyama K."/>
            <person name="Nakagawa Y."/>
            <person name="Otoguro M."/>
            <person name="Yanagida F."/>
            <person name="Hayakawa M."/>
        </authorList>
    </citation>
    <scope>NUCLEOTIDE SEQUENCE [LARGE SCALE GENOMIC DNA]</scope>
    <source>
        <strain evidence="2 3">TKZ-21</strain>
    </source>
</reference>
<sequence>MTVDAARPDVMTRERPRLRPAVIARFVGAGAQQRAATSGGATSRATSRTVAYRQAPPATVRDAGSVTAELAVGLPVVVALLVVVLAVVGAGLTRAQCLDGARAGARALALGESSSDAAATARRVAGDGSRVRTTRDGEWVTVVVEASVPVGGLRLGPLEARGSATARVEP</sequence>
<organism evidence="2 3">
    <name type="scientific">Cellulomonas algicola</name>
    <dbReference type="NCBI Taxonomy" id="2071633"/>
    <lineage>
        <taxon>Bacteria</taxon>
        <taxon>Bacillati</taxon>
        <taxon>Actinomycetota</taxon>
        <taxon>Actinomycetes</taxon>
        <taxon>Micrococcales</taxon>
        <taxon>Cellulomonadaceae</taxon>
        <taxon>Cellulomonas</taxon>
    </lineage>
</organism>
<comment type="caution">
    <text evidence="2">The sequence shown here is derived from an EMBL/GenBank/DDBJ whole genome shotgun (WGS) entry which is preliminary data.</text>
</comment>
<feature type="transmembrane region" description="Helical" evidence="1">
    <location>
        <begin position="70"/>
        <end position="92"/>
    </location>
</feature>
<evidence type="ECO:0000313" key="3">
    <source>
        <dbReference type="Proteomes" id="UP000288246"/>
    </source>
</evidence>
<evidence type="ECO:0008006" key="4">
    <source>
        <dbReference type="Google" id="ProtNLM"/>
    </source>
</evidence>
<proteinExistence type="predicted"/>
<accession>A0A401UW43</accession>
<name>A0A401UW43_9CELL</name>
<dbReference type="InterPro" id="IPR049790">
    <property type="entry name" value="Rv3655c/TadE"/>
</dbReference>